<evidence type="ECO:0000313" key="4">
    <source>
        <dbReference type="Proteomes" id="UP000231702"/>
    </source>
</evidence>
<reference evidence="1 4" key="2">
    <citation type="journal article" date="2018" name="Int. J. Syst. Evol. Microbiol.">
        <title>Pseudooceanicola lipolyticus sp. nov., a marine alphaproteobacterium, reclassification of Oceanicola flagellatus as Pseudooceanicola flagellatus comb. nov. and emended description of the genus Pseudooceanicola.</title>
        <authorList>
            <person name="Huang M.-M."/>
            <person name="Guo L.-L."/>
            <person name="Wu Y.-H."/>
            <person name="Lai Q.-L."/>
            <person name="Shao Z.-Z."/>
            <person name="Wang C.-S."/>
            <person name="Wu M."/>
            <person name="Xu X.-W."/>
        </authorList>
    </citation>
    <scope>NUCLEOTIDE SEQUENCE [LARGE SCALE GENOMIC DNA]</scope>
    <source>
        <strain evidence="1 4">Ar-45</strain>
    </source>
</reference>
<protein>
    <submittedName>
        <fullName evidence="2">Uncharacterized protein</fullName>
    </submittedName>
</protein>
<evidence type="ECO:0000313" key="1">
    <source>
        <dbReference type="EMBL" id="PJE26413.1"/>
    </source>
</evidence>
<name>A0A285JHY1_9RHOB</name>
<dbReference type="AlphaFoldDB" id="A0A285JHY1"/>
<evidence type="ECO:0000313" key="3">
    <source>
        <dbReference type="Proteomes" id="UP000231655"/>
    </source>
</evidence>
<dbReference type="EMBL" id="OBEA01000009">
    <property type="protein sequence ID" value="SNY59417.1"/>
    <property type="molecule type" value="Genomic_DNA"/>
</dbReference>
<keyword evidence="4" id="KW-1185">Reference proteome</keyword>
<dbReference type="OrthoDB" id="8450254at2"/>
<gene>
    <name evidence="1" type="ORF">CVM39_17875</name>
    <name evidence="2" type="ORF">SAMN06297129_3758</name>
</gene>
<dbReference type="Proteomes" id="UP000231655">
    <property type="component" value="Unassembled WGS sequence"/>
</dbReference>
<reference evidence="2 3" key="1">
    <citation type="submission" date="2017-09" db="EMBL/GenBank/DDBJ databases">
        <authorList>
            <person name="Ehlers B."/>
            <person name="Leendertz F.H."/>
        </authorList>
    </citation>
    <scope>NUCLEOTIDE SEQUENCE [LARGE SCALE GENOMIC DNA]</scope>
    <source>
        <strain evidence="2 3">CGMCC 1.12662</strain>
    </source>
</reference>
<sequence>MVVFDDIQDVRDWLEPLSYEELFEATEPFGGFDKKTRKHYDRIIAKGEVDPELVLYCLKQSVQQILTDMFGLRERVYAPPPEKRSIHVH</sequence>
<dbReference type="EMBL" id="PGTD01000022">
    <property type="protein sequence ID" value="PJE26413.1"/>
    <property type="molecule type" value="Genomic_DNA"/>
</dbReference>
<accession>A0A285JHY1</accession>
<dbReference type="RefSeq" id="WP_097147440.1">
    <property type="nucleotide sequence ID" value="NZ_OBEA01000009.1"/>
</dbReference>
<proteinExistence type="predicted"/>
<evidence type="ECO:0000313" key="2">
    <source>
        <dbReference type="EMBL" id="SNY59417.1"/>
    </source>
</evidence>
<organism evidence="2 3">
    <name type="scientific">Pseudooceanicola antarcticus</name>
    <dbReference type="NCBI Taxonomy" id="1247613"/>
    <lineage>
        <taxon>Bacteria</taxon>
        <taxon>Pseudomonadati</taxon>
        <taxon>Pseudomonadota</taxon>
        <taxon>Alphaproteobacteria</taxon>
        <taxon>Rhodobacterales</taxon>
        <taxon>Paracoccaceae</taxon>
        <taxon>Pseudooceanicola</taxon>
    </lineage>
</organism>
<dbReference type="Proteomes" id="UP000231702">
    <property type="component" value="Unassembled WGS sequence"/>
</dbReference>